<gene>
    <name evidence="10" type="ORF">SAMEA104719789_00958</name>
</gene>
<dbReference type="PANTHER" id="PTHR43394:SF1">
    <property type="entry name" value="ATP-BINDING CASSETTE SUB-FAMILY B MEMBER 10, MITOCHONDRIAL"/>
    <property type="match status" value="1"/>
</dbReference>
<keyword evidence="4 10" id="KW-0067">ATP-binding</keyword>
<accession>A0A383TZ96</accession>
<keyword evidence="6 7" id="KW-0472">Membrane</keyword>
<protein>
    <submittedName>
        <fullName evidence="10">Multidrug export ATP-binding/permease protein SAV1866</fullName>
        <ecNumber evidence="10">3.6.3.-</ecNumber>
    </submittedName>
</protein>
<dbReference type="GO" id="GO:0005524">
    <property type="term" value="F:ATP binding"/>
    <property type="evidence" value="ECO:0007669"/>
    <property type="project" value="UniProtKB-KW"/>
</dbReference>
<dbReference type="PROSITE" id="PS00211">
    <property type="entry name" value="ABC_TRANSPORTER_1"/>
    <property type="match status" value="1"/>
</dbReference>
<dbReference type="InterPro" id="IPR036640">
    <property type="entry name" value="ABC1_TM_sf"/>
</dbReference>
<evidence type="ECO:0000256" key="2">
    <source>
        <dbReference type="ARBA" id="ARBA00022692"/>
    </source>
</evidence>
<dbReference type="PANTHER" id="PTHR43394">
    <property type="entry name" value="ATP-DEPENDENT PERMEASE MDL1, MITOCHONDRIAL"/>
    <property type="match status" value="1"/>
</dbReference>
<dbReference type="InterPro" id="IPR017871">
    <property type="entry name" value="ABC_transporter-like_CS"/>
</dbReference>
<dbReference type="CDD" id="cd18552">
    <property type="entry name" value="ABC_6TM_MsbA_like"/>
    <property type="match status" value="1"/>
</dbReference>
<feature type="transmembrane region" description="Helical" evidence="7">
    <location>
        <begin position="15"/>
        <end position="39"/>
    </location>
</feature>
<dbReference type="AlphaFoldDB" id="A0A383TZ96"/>
<dbReference type="EMBL" id="UNSC01000003">
    <property type="protein sequence ID" value="SZD72509.1"/>
    <property type="molecule type" value="Genomic_DNA"/>
</dbReference>
<feature type="domain" description="ABC transmembrane type-1" evidence="9">
    <location>
        <begin position="18"/>
        <end position="337"/>
    </location>
</feature>
<dbReference type="OrthoDB" id="9780296at2"/>
<dbReference type="Pfam" id="PF00005">
    <property type="entry name" value="ABC_tran"/>
    <property type="match status" value="1"/>
</dbReference>
<dbReference type="PROSITE" id="PS50929">
    <property type="entry name" value="ABC_TM1F"/>
    <property type="match status" value="1"/>
</dbReference>
<proteinExistence type="predicted"/>
<dbReference type="SMART" id="SM00382">
    <property type="entry name" value="AAA"/>
    <property type="match status" value="1"/>
</dbReference>
<dbReference type="Pfam" id="PF00664">
    <property type="entry name" value="ABC_membrane"/>
    <property type="match status" value="1"/>
</dbReference>
<reference evidence="10 11" key="1">
    <citation type="submission" date="2018-09" db="EMBL/GenBank/DDBJ databases">
        <authorList>
            <consortium name="Pathogen Informatics"/>
        </authorList>
    </citation>
    <scope>NUCLEOTIDE SEQUENCE [LARGE SCALE GENOMIC DNA]</scope>
    <source>
        <strain evidence="10 11">OH-22767</strain>
    </source>
</reference>
<dbReference type="InterPro" id="IPR011527">
    <property type="entry name" value="ABC1_TM_dom"/>
</dbReference>
<evidence type="ECO:0000256" key="1">
    <source>
        <dbReference type="ARBA" id="ARBA00004651"/>
    </source>
</evidence>
<evidence type="ECO:0000259" key="8">
    <source>
        <dbReference type="PROSITE" id="PS50893"/>
    </source>
</evidence>
<dbReference type="InterPro" id="IPR003593">
    <property type="entry name" value="AAA+_ATPase"/>
</dbReference>
<keyword evidence="3" id="KW-0547">Nucleotide-binding</keyword>
<dbReference type="PROSITE" id="PS50893">
    <property type="entry name" value="ABC_TRANSPORTER_2"/>
    <property type="match status" value="1"/>
</dbReference>
<dbReference type="EC" id="3.6.3.-" evidence="10"/>
<keyword evidence="2 7" id="KW-0812">Transmembrane</keyword>
<comment type="subcellular location">
    <subcellularLocation>
        <location evidence="1">Cell membrane</location>
        <topology evidence="1">Multi-pass membrane protein</topology>
    </subcellularLocation>
</comment>
<organism evidence="10 11">
    <name type="scientific">Candidatus Ornithobacterium hominis</name>
    <dbReference type="NCBI Taxonomy" id="2497989"/>
    <lineage>
        <taxon>Bacteria</taxon>
        <taxon>Pseudomonadati</taxon>
        <taxon>Bacteroidota</taxon>
        <taxon>Flavobacteriia</taxon>
        <taxon>Flavobacteriales</taxon>
        <taxon>Weeksellaceae</taxon>
        <taxon>Ornithobacterium</taxon>
    </lineage>
</organism>
<dbReference type="InterPro" id="IPR003439">
    <property type="entry name" value="ABC_transporter-like_ATP-bd"/>
</dbReference>
<feature type="domain" description="ABC transporter" evidence="8">
    <location>
        <begin position="371"/>
        <end position="605"/>
    </location>
</feature>
<evidence type="ECO:0000256" key="4">
    <source>
        <dbReference type="ARBA" id="ARBA00022840"/>
    </source>
</evidence>
<evidence type="ECO:0000256" key="5">
    <source>
        <dbReference type="ARBA" id="ARBA00022989"/>
    </source>
</evidence>
<dbReference type="RefSeq" id="WP_119059281.1">
    <property type="nucleotide sequence ID" value="NZ_UNSC01000003.1"/>
</dbReference>
<keyword evidence="11" id="KW-1185">Reference proteome</keyword>
<dbReference type="FunFam" id="3.40.50.300:FF:000218">
    <property type="entry name" value="Multidrug ABC transporter ATP-binding protein"/>
    <property type="match status" value="1"/>
</dbReference>
<keyword evidence="10" id="KW-0378">Hydrolase</keyword>
<evidence type="ECO:0000313" key="10">
    <source>
        <dbReference type="EMBL" id="SZD72509.1"/>
    </source>
</evidence>
<evidence type="ECO:0000256" key="6">
    <source>
        <dbReference type="ARBA" id="ARBA00023136"/>
    </source>
</evidence>
<feature type="transmembrane region" description="Helical" evidence="7">
    <location>
        <begin position="195"/>
        <end position="215"/>
    </location>
</feature>
<dbReference type="Proteomes" id="UP000262142">
    <property type="component" value="Unassembled WGS sequence"/>
</dbReference>
<evidence type="ECO:0000256" key="7">
    <source>
        <dbReference type="SAM" id="Phobius"/>
    </source>
</evidence>
<feature type="transmembrane region" description="Helical" evidence="7">
    <location>
        <begin position="85"/>
        <end position="103"/>
    </location>
</feature>
<dbReference type="GO" id="GO:0015421">
    <property type="term" value="F:ABC-type oligopeptide transporter activity"/>
    <property type="evidence" value="ECO:0007669"/>
    <property type="project" value="TreeGrafter"/>
</dbReference>
<dbReference type="InterPro" id="IPR027417">
    <property type="entry name" value="P-loop_NTPase"/>
</dbReference>
<dbReference type="SUPFAM" id="SSF90123">
    <property type="entry name" value="ABC transporter transmembrane region"/>
    <property type="match status" value="1"/>
</dbReference>
<dbReference type="GO" id="GO:0005886">
    <property type="term" value="C:plasma membrane"/>
    <property type="evidence" value="ECO:0007669"/>
    <property type="project" value="UniProtKB-SubCell"/>
</dbReference>
<evidence type="ECO:0000259" key="9">
    <source>
        <dbReference type="PROSITE" id="PS50929"/>
    </source>
</evidence>
<keyword evidence="5 7" id="KW-1133">Transmembrane helix</keyword>
<dbReference type="SUPFAM" id="SSF52540">
    <property type="entry name" value="P-loop containing nucleoside triphosphate hydrolases"/>
    <property type="match status" value="1"/>
</dbReference>
<dbReference type="Gene3D" id="3.40.50.300">
    <property type="entry name" value="P-loop containing nucleotide triphosphate hydrolases"/>
    <property type="match status" value="1"/>
</dbReference>
<name>A0A383TZ96_9FLAO</name>
<dbReference type="InterPro" id="IPR039421">
    <property type="entry name" value="Type_1_exporter"/>
</dbReference>
<evidence type="ECO:0000313" key="11">
    <source>
        <dbReference type="Proteomes" id="UP000262142"/>
    </source>
</evidence>
<dbReference type="GO" id="GO:0016887">
    <property type="term" value="F:ATP hydrolysis activity"/>
    <property type="evidence" value="ECO:0007669"/>
    <property type="project" value="InterPro"/>
</dbReference>
<dbReference type="Gene3D" id="1.20.1560.10">
    <property type="entry name" value="ABC transporter type 1, transmembrane domain"/>
    <property type="match status" value="1"/>
</dbReference>
<evidence type="ECO:0000256" key="3">
    <source>
        <dbReference type="ARBA" id="ARBA00022741"/>
    </source>
</evidence>
<sequence length="609" mass="69229">MAFRRILKFIKPYKIYLFFTIFFNVLYSLLAIVSVTSLFPILQILFKNTGAQVTNAMPETPQAWTFENAQQKLNDYIVQNIAEHGALHVLAVLCVVTIILFFLRNLFRYLAQYFMVGLRSAISFDIRRDLYHKILNLPVSFFTEQRKGDFMSRVSSDVDNIQRFMLMPLIEIIRSPFMIIATLSMLFYMNLELTLVTLALLPIMGFVISTISKSLKKDARKAQGRLGILISKVEETLNASKIIKIFNAQSRLEKNFEETNSYWQKFTNRVERKSELSSPTSEFLGSMTMIMLVWYGGKLIIQEESMSGEVFLTFVGLFFQMLDPAKSLSKTVSDISRGTASAERVLEILDLALEDESNKKFIPFEDFEDRIEFKNVWFRYNDQQWVVKDFSLSIRKGETVALVGQSGSGKTTIANLLSKFYLPTCGQILIDGKDISEINSVDFRSHLGMVTQESVLFNDSIFANIHIGKEEASLEEVENAAKIANAYDFIQQLPEGFTTNIGEGGGKLSGGQKQRISIARAILKNPVIMILDEATSALDTQSERLVQEALEHMMQNRTSLIIAHRLSTIQKADKIVVMKDGEIIEIGRHQELMEKNGVYAQLIAMQNFS</sequence>